<evidence type="ECO:0000313" key="5">
    <source>
        <dbReference type="Proteomes" id="UP001497623"/>
    </source>
</evidence>
<keyword evidence="2" id="KW-0863">Zinc-finger</keyword>
<dbReference type="GO" id="GO:0008270">
    <property type="term" value="F:zinc ion binding"/>
    <property type="evidence" value="ECO:0007669"/>
    <property type="project" value="UniProtKB-KW"/>
</dbReference>
<organism evidence="4 5">
    <name type="scientific">Meganyctiphanes norvegica</name>
    <name type="common">Northern krill</name>
    <name type="synonym">Thysanopoda norvegica</name>
    <dbReference type="NCBI Taxonomy" id="48144"/>
    <lineage>
        <taxon>Eukaryota</taxon>
        <taxon>Metazoa</taxon>
        <taxon>Ecdysozoa</taxon>
        <taxon>Arthropoda</taxon>
        <taxon>Crustacea</taxon>
        <taxon>Multicrustacea</taxon>
        <taxon>Malacostraca</taxon>
        <taxon>Eumalacostraca</taxon>
        <taxon>Eucarida</taxon>
        <taxon>Euphausiacea</taxon>
        <taxon>Euphausiidae</taxon>
        <taxon>Meganyctiphanes</taxon>
    </lineage>
</organism>
<dbReference type="EMBL" id="CAXKWB010027077">
    <property type="protein sequence ID" value="CAL4131265.1"/>
    <property type="molecule type" value="Genomic_DNA"/>
</dbReference>
<dbReference type="Gene3D" id="3.90.980.20">
    <property type="match status" value="1"/>
</dbReference>
<keyword evidence="1" id="KW-0479">Metal-binding</keyword>
<keyword evidence="5" id="KW-1185">Reference proteome</keyword>
<gene>
    <name evidence="4" type="ORF">MNOR_LOCUS26722</name>
</gene>
<evidence type="ECO:0000256" key="2">
    <source>
        <dbReference type="ARBA" id="ARBA00022771"/>
    </source>
</evidence>
<dbReference type="AlphaFoldDB" id="A0AAV2RNC2"/>
<evidence type="ECO:0000256" key="1">
    <source>
        <dbReference type="ARBA" id="ARBA00022723"/>
    </source>
</evidence>
<evidence type="ECO:0000256" key="3">
    <source>
        <dbReference type="ARBA" id="ARBA00022833"/>
    </source>
</evidence>
<dbReference type="PROSITE" id="PS01359">
    <property type="entry name" value="ZF_PHD_1"/>
    <property type="match status" value="1"/>
</dbReference>
<dbReference type="SUPFAM" id="SSF57903">
    <property type="entry name" value="FYVE/PHD zinc finger"/>
    <property type="match status" value="1"/>
</dbReference>
<accession>A0AAV2RNC2</accession>
<reference evidence="4 5" key="1">
    <citation type="submission" date="2024-05" db="EMBL/GenBank/DDBJ databases">
        <authorList>
            <person name="Wallberg A."/>
        </authorList>
    </citation>
    <scope>NUCLEOTIDE SEQUENCE [LARGE SCALE GENOMIC DNA]</scope>
</reference>
<keyword evidence="3" id="KW-0862">Zinc</keyword>
<dbReference type="InterPro" id="IPR019786">
    <property type="entry name" value="Zinc_finger_PHD-type_CS"/>
</dbReference>
<comment type="caution">
    <text evidence="4">The sequence shown here is derived from an EMBL/GenBank/DDBJ whole genome shotgun (WGS) entry which is preliminary data.</text>
</comment>
<evidence type="ECO:0000313" key="4">
    <source>
        <dbReference type="EMBL" id="CAL4131265.1"/>
    </source>
</evidence>
<protein>
    <submittedName>
        <fullName evidence="4">Uncharacterized protein</fullName>
    </submittedName>
</protein>
<name>A0AAV2RNC2_MEGNR</name>
<proteinExistence type="predicted"/>
<sequence length="252" mass="29624">MDQFCPEFFLDSSISHRETVPSINIVIQCFCGKSGNWYDRMLECQRCKCWFHETCLGCLHYKLICGDRFYLYVCEYCNSGSEFLHRLPLNWENIVHLAIWNLSKSRISMGKNGQYFEYKEQITLWVNHYWELLQCPPELKSIPIKDRTQCILLALNGNSTKFKCGREARKKNSLWGLRYTDPPSVLEIILPPESPFTETLMHRIRYCDRTTEFCPIPKSFKIDTGLPGYVDPTESPIIESVMHSIRYCERTT</sequence>
<dbReference type="Proteomes" id="UP001497623">
    <property type="component" value="Unassembled WGS sequence"/>
</dbReference>
<dbReference type="InterPro" id="IPR011011">
    <property type="entry name" value="Znf_FYVE_PHD"/>
</dbReference>